<evidence type="ECO:0000256" key="2">
    <source>
        <dbReference type="ARBA" id="ARBA00023015"/>
    </source>
</evidence>
<dbReference type="PANTHER" id="PTHR30204">
    <property type="entry name" value="REDOX-CYCLING DRUG-SENSING TRANSCRIPTIONAL ACTIVATOR SOXR"/>
    <property type="match status" value="1"/>
</dbReference>
<keyword evidence="4" id="KW-0804">Transcription</keyword>
<dbReference type="SMART" id="SM00422">
    <property type="entry name" value="HTH_MERR"/>
    <property type="match status" value="1"/>
</dbReference>
<dbReference type="GO" id="GO:0003677">
    <property type="term" value="F:DNA binding"/>
    <property type="evidence" value="ECO:0007669"/>
    <property type="project" value="UniProtKB-KW"/>
</dbReference>
<dbReference type="PRINTS" id="PR00040">
    <property type="entry name" value="HTHMERR"/>
</dbReference>
<keyword evidence="7" id="KW-1185">Reference proteome</keyword>
<evidence type="ECO:0000256" key="1">
    <source>
        <dbReference type="ARBA" id="ARBA00022491"/>
    </source>
</evidence>
<dbReference type="Proteomes" id="UP000199588">
    <property type="component" value="Unassembled WGS sequence"/>
</dbReference>
<dbReference type="SUPFAM" id="SSF46955">
    <property type="entry name" value="Putative DNA-binding domain"/>
    <property type="match status" value="1"/>
</dbReference>
<protein>
    <submittedName>
        <fullName evidence="6">DNA-binding transcriptional regulator, MerR family</fullName>
    </submittedName>
</protein>
<keyword evidence="3 6" id="KW-0238">DNA-binding</keyword>
<name>A0A1G5B1G1_9PAST</name>
<feature type="domain" description="HTH merR-type" evidence="5">
    <location>
        <begin position="1"/>
        <end position="68"/>
    </location>
</feature>
<evidence type="ECO:0000256" key="4">
    <source>
        <dbReference type="ARBA" id="ARBA00023163"/>
    </source>
</evidence>
<dbReference type="InterPro" id="IPR009061">
    <property type="entry name" value="DNA-bd_dom_put_sf"/>
</dbReference>
<comment type="caution">
    <text evidence="6">The sequence shown here is derived from an EMBL/GenBank/DDBJ whole genome shotgun (WGS) entry which is preliminary data.</text>
</comment>
<keyword evidence="2" id="KW-0805">Transcription regulation</keyword>
<gene>
    <name evidence="6" type="ORF">SAMN02910354_00580</name>
</gene>
<evidence type="ECO:0000259" key="5">
    <source>
        <dbReference type="PROSITE" id="PS50937"/>
    </source>
</evidence>
<sequence>MHIKEFSTKIGLSIDTLRYYEKEGLLNPARNKSGYRNYGKQDLEWIAFILKLKAMGVPLTQIKEYARLRYLGDTTIPERYAILQAHNQKLVEQEKEIKKYQQFLAHKLSIYEEVMKKQN</sequence>
<evidence type="ECO:0000256" key="3">
    <source>
        <dbReference type="ARBA" id="ARBA00023125"/>
    </source>
</evidence>
<organism evidence="6 7">
    <name type="scientific">Basfia succiniciproducens</name>
    <dbReference type="NCBI Taxonomy" id="653940"/>
    <lineage>
        <taxon>Bacteria</taxon>
        <taxon>Pseudomonadati</taxon>
        <taxon>Pseudomonadota</taxon>
        <taxon>Gammaproteobacteria</taxon>
        <taxon>Pasteurellales</taxon>
        <taxon>Pasteurellaceae</taxon>
        <taxon>Basfia</taxon>
    </lineage>
</organism>
<dbReference type="InterPro" id="IPR000551">
    <property type="entry name" value="MerR-type_HTH_dom"/>
</dbReference>
<dbReference type="PANTHER" id="PTHR30204:SF69">
    <property type="entry name" value="MERR-FAMILY TRANSCRIPTIONAL REGULATOR"/>
    <property type="match status" value="1"/>
</dbReference>
<keyword evidence="1" id="KW-0678">Repressor</keyword>
<accession>A0A1G5B1G1</accession>
<dbReference type="Gene3D" id="1.10.1660.10">
    <property type="match status" value="1"/>
</dbReference>
<dbReference type="EMBL" id="FMUQ01000003">
    <property type="protein sequence ID" value="SCX84013.1"/>
    <property type="molecule type" value="Genomic_DNA"/>
</dbReference>
<dbReference type="PROSITE" id="PS50937">
    <property type="entry name" value="HTH_MERR_2"/>
    <property type="match status" value="1"/>
</dbReference>
<evidence type="ECO:0000313" key="7">
    <source>
        <dbReference type="Proteomes" id="UP000199588"/>
    </source>
</evidence>
<evidence type="ECO:0000313" key="6">
    <source>
        <dbReference type="EMBL" id="SCX84013.1"/>
    </source>
</evidence>
<proteinExistence type="predicted"/>
<dbReference type="CDD" id="cd01109">
    <property type="entry name" value="HTH_YyaN"/>
    <property type="match status" value="1"/>
</dbReference>
<dbReference type="Pfam" id="PF13411">
    <property type="entry name" value="MerR_1"/>
    <property type="match status" value="1"/>
</dbReference>
<reference evidence="6 7" key="1">
    <citation type="submission" date="2016-10" db="EMBL/GenBank/DDBJ databases">
        <authorList>
            <person name="Varghese N."/>
            <person name="Submissions S."/>
        </authorList>
    </citation>
    <scope>NUCLEOTIDE SEQUENCE [LARGE SCALE GENOMIC DNA]</scope>
    <source>
        <strain evidence="6 7">DSM 22022</strain>
    </source>
</reference>
<dbReference type="InterPro" id="IPR047057">
    <property type="entry name" value="MerR_fam"/>
</dbReference>
<dbReference type="RefSeq" id="WP_243739734.1">
    <property type="nucleotide sequence ID" value="NZ_CP015031.1"/>
</dbReference>